<evidence type="ECO:0000313" key="1">
    <source>
        <dbReference type="EMBL" id="GAG33698.1"/>
    </source>
</evidence>
<protein>
    <submittedName>
        <fullName evidence="1">Uncharacterized protein</fullName>
    </submittedName>
</protein>
<dbReference type="InterPro" id="IPR012334">
    <property type="entry name" value="Pectin_lyas_fold"/>
</dbReference>
<dbReference type="AlphaFoldDB" id="X0XAJ8"/>
<organism evidence="1">
    <name type="scientific">marine sediment metagenome</name>
    <dbReference type="NCBI Taxonomy" id="412755"/>
    <lineage>
        <taxon>unclassified sequences</taxon>
        <taxon>metagenomes</taxon>
        <taxon>ecological metagenomes</taxon>
    </lineage>
</organism>
<proteinExistence type="predicted"/>
<accession>X0XAJ8</accession>
<dbReference type="Gene3D" id="2.160.20.10">
    <property type="entry name" value="Single-stranded right-handed beta-helix, Pectin lyase-like"/>
    <property type="match status" value="1"/>
</dbReference>
<feature type="non-terminal residue" evidence="1">
    <location>
        <position position="1"/>
    </location>
</feature>
<feature type="non-terminal residue" evidence="1">
    <location>
        <position position="240"/>
    </location>
</feature>
<gene>
    <name evidence="1" type="ORF">S01H1_74042</name>
</gene>
<reference evidence="1" key="1">
    <citation type="journal article" date="2014" name="Front. Microbiol.">
        <title>High frequency of phylogenetically diverse reductive dehalogenase-homologous genes in deep subseafloor sedimentary metagenomes.</title>
        <authorList>
            <person name="Kawai M."/>
            <person name="Futagami T."/>
            <person name="Toyoda A."/>
            <person name="Takaki Y."/>
            <person name="Nishi S."/>
            <person name="Hori S."/>
            <person name="Arai W."/>
            <person name="Tsubouchi T."/>
            <person name="Morono Y."/>
            <person name="Uchiyama I."/>
            <person name="Ito T."/>
            <person name="Fujiyama A."/>
            <person name="Inagaki F."/>
            <person name="Takami H."/>
        </authorList>
    </citation>
    <scope>NUCLEOTIDE SEQUENCE</scope>
    <source>
        <strain evidence="1">Expedition CK06-06</strain>
    </source>
</reference>
<comment type="caution">
    <text evidence="1">The sequence shown here is derived from an EMBL/GenBank/DDBJ whole genome shotgun (WGS) entry which is preliminary data.</text>
</comment>
<dbReference type="EMBL" id="BARS01049502">
    <property type="protein sequence ID" value="GAG33698.1"/>
    <property type="molecule type" value="Genomic_DNA"/>
</dbReference>
<sequence>STGVAGDMIMTADSDDNGDGDLTAHGELTTYGGDIILSASDNTIYLNGNVNADVADDGDIWLNNNTFVAHGKKLTAGSDVIVYRDKKLSSNGNLEVEAITGNVIFGGEVETRGSLTVDAGTDITAWGDVTASSTGVAGDMIMTADSDDNGDGDLTANGELTTYGGDIILSASDNTIYLNENVNADVADDGDIWLNNNTVVAHGKKLTAGSDVIVYRDKKLSSNGNLEVEAITGNVIFGGE</sequence>
<name>X0XAJ8_9ZZZZ</name>